<reference evidence="11 12" key="1">
    <citation type="submission" date="2019-03" db="EMBL/GenBank/DDBJ databases">
        <title>Deep-cultivation of Planctomycetes and their phenomic and genomic characterization uncovers novel biology.</title>
        <authorList>
            <person name="Wiegand S."/>
            <person name="Jogler M."/>
            <person name="Boedeker C."/>
            <person name="Pinto D."/>
            <person name="Vollmers J."/>
            <person name="Rivas-Marin E."/>
            <person name="Kohn T."/>
            <person name="Peeters S.H."/>
            <person name="Heuer A."/>
            <person name="Rast P."/>
            <person name="Oberbeckmann S."/>
            <person name="Bunk B."/>
            <person name="Jeske O."/>
            <person name="Meyerdierks A."/>
            <person name="Storesund J.E."/>
            <person name="Kallscheuer N."/>
            <person name="Luecker S."/>
            <person name="Lage O.M."/>
            <person name="Pohl T."/>
            <person name="Merkel B.J."/>
            <person name="Hornburger P."/>
            <person name="Mueller R.-W."/>
            <person name="Bruemmer F."/>
            <person name="Labrenz M."/>
            <person name="Spormann A.M."/>
            <person name="Op den Camp H."/>
            <person name="Overmann J."/>
            <person name="Amann R."/>
            <person name="Jetten M.S.M."/>
            <person name="Mascher T."/>
            <person name="Medema M.H."/>
            <person name="Devos D.P."/>
            <person name="Kaster A.-K."/>
            <person name="Ovreas L."/>
            <person name="Rohde M."/>
            <person name="Galperin M.Y."/>
            <person name="Jogler C."/>
        </authorList>
    </citation>
    <scope>NUCLEOTIDE SEQUENCE [LARGE SCALE GENOMIC DNA]</scope>
    <source>
        <strain evidence="11 12">V144</strain>
    </source>
</reference>
<organism evidence="11 12">
    <name type="scientific">Gimesia aquarii</name>
    <dbReference type="NCBI Taxonomy" id="2527964"/>
    <lineage>
        <taxon>Bacteria</taxon>
        <taxon>Pseudomonadati</taxon>
        <taxon>Planctomycetota</taxon>
        <taxon>Planctomycetia</taxon>
        <taxon>Planctomycetales</taxon>
        <taxon>Planctomycetaceae</taxon>
        <taxon>Gimesia</taxon>
    </lineage>
</organism>
<comment type="subcellular location">
    <subcellularLocation>
        <location evidence="1">Cell membrane</location>
        <topology evidence="1">Multi-pass membrane protein</topology>
    </subcellularLocation>
</comment>
<dbReference type="EMBL" id="CP037920">
    <property type="protein sequence ID" value="QDT99854.1"/>
    <property type="molecule type" value="Genomic_DNA"/>
</dbReference>
<evidence type="ECO:0000259" key="10">
    <source>
        <dbReference type="Pfam" id="PF21088"/>
    </source>
</evidence>
<dbReference type="InterPro" id="IPR011014">
    <property type="entry name" value="MscS_channel_TM-2"/>
</dbReference>
<feature type="transmembrane region" description="Helical" evidence="7">
    <location>
        <begin position="110"/>
        <end position="140"/>
    </location>
</feature>
<feature type="transmembrane region" description="Helical" evidence="7">
    <location>
        <begin position="81"/>
        <end position="104"/>
    </location>
</feature>
<evidence type="ECO:0000256" key="5">
    <source>
        <dbReference type="ARBA" id="ARBA00022989"/>
    </source>
</evidence>
<dbReference type="InterPro" id="IPR049142">
    <property type="entry name" value="MS_channel_1st"/>
</dbReference>
<dbReference type="SUPFAM" id="SSF82689">
    <property type="entry name" value="Mechanosensitive channel protein MscS (YggB), C-terminal domain"/>
    <property type="match status" value="1"/>
</dbReference>
<evidence type="ECO:0000256" key="1">
    <source>
        <dbReference type="ARBA" id="ARBA00004651"/>
    </source>
</evidence>
<evidence type="ECO:0000313" key="11">
    <source>
        <dbReference type="EMBL" id="QDT99854.1"/>
    </source>
</evidence>
<evidence type="ECO:0000256" key="7">
    <source>
        <dbReference type="SAM" id="Phobius"/>
    </source>
</evidence>
<evidence type="ECO:0000259" key="8">
    <source>
        <dbReference type="Pfam" id="PF00924"/>
    </source>
</evidence>
<evidence type="ECO:0000256" key="2">
    <source>
        <dbReference type="ARBA" id="ARBA00008017"/>
    </source>
</evidence>
<keyword evidence="3" id="KW-1003">Cell membrane</keyword>
<evidence type="ECO:0000313" key="12">
    <source>
        <dbReference type="Proteomes" id="UP000318704"/>
    </source>
</evidence>
<feature type="domain" description="Mechanosensitive ion channel transmembrane helices 2/3" evidence="10">
    <location>
        <begin position="84"/>
        <end position="125"/>
    </location>
</feature>
<dbReference type="SUPFAM" id="SSF50182">
    <property type="entry name" value="Sm-like ribonucleoproteins"/>
    <property type="match status" value="1"/>
</dbReference>
<dbReference type="GO" id="GO:0005886">
    <property type="term" value="C:plasma membrane"/>
    <property type="evidence" value="ECO:0007669"/>
    <property type="project" value="UniProtKB-SubCell"/>
</dbReference>
<evidence type="ECO:0000256" key="4">
    <source>
        <dbReference type="ARBA" id="ARBA00022692"/>
    </source>
</evidence>
<dbReference type="InterPro" id="IPR011066">
    <property type="entry name" value="MscS_channel_C_sf"/>
</dbReference>
<dbReference type="Gene3D" id="2.30.30.60">
    <property type="match status" value="1"/>
</dbReference>
<proteinExistence type="inferred from homology"/>
<dbReference type="Pfam" id="PF05552">
    <property type="entry name" value="MS_channel_1st_1"/>
    <property type="match status" value="1"/>
</dbReference>
<dbReference type="Pfam" id="PF21082">
    <property type="entry name" value="MS_channel_3rd"/>
    <property type="match status" value="1"/>
</dbReference>
<dbReference type="InterPro" id="IPR045275">
    <property type="entry name" value="MscS_archaea/bacteria_type"/>
</dbReference>
<gene>
    <name evidence="11" type="primary">mscS</name>
    <name evidence="11" type="ORF">V144x_53670</name>
</gene>
<dbReference type="KEGG" id="gaw:V144x_53670"/>
<keyword evidence="6 7" id="KW-0472">Membrane</keyword>
<evidence type="ECO:0000256" key="6">
    <source>
        <dbReference type="ARBA" id="ARBA00023136"/>
    </source>
</evidence>
<comment type="similarity">
    <text evidence="2">Belongs to the MscS (TC 1.A.23) family.</text>
</comment>
<dbReference type="Gene3D" id="1.10.287.1260">
    <property type="match status" value="1"/>
</dbReference>
<evidence type="ECO:0000259" key="9">
    <source>
        <dbReference type="Pfam" id="PF21082"/>
    </source>
</evidence>
<feature type="domain" description="Mechanosensitive ion channel MscS" evidence="8">
    <location>
        <begin position="128"/>
        <end position="193"/>
    </location>
</feature>
<dbReference type="PANTHER" id="PTHR30221">
    <property type="entry name" value="SMALL-CONDUCTANCE MECHANOSENSITIVE CHANNEL"/>
    <property type="match status" value="1"/>
</dbReference>
<evidence type="ECO:0000256" key="3">
    <source>
        <dbReference type="ARBA" id="ARBA00022475"/>
    </source>
</evidence>
<keyword evidence="4 7" id="KW-0812">Transmembrane</keyword>
<dbReference type="Gene3D" id="3.30.70.100">
    <property type="match status" value="1"/>
</dbReference>
<dbReference type="InterPro" id="IPR049278">
    <property type="entry name" value="MS_channel_C"/>
</dbReference>
<dbReference type="GO" id="GO:0008381">
    <property type="term" value="F:mechanosensitive monoatomic ion channel activity"/>
    <property type="evidence" value="ECO:0007669"/>
    <property type="project" value="InterPro"/>
</dbReference>
<name>A0A517W3M5_9PLAN</name>
<keyword evidence="5 7" id="KW-1133">Transmembrane helix</keyword>
<dbReference type="AlphaFoldDB" id="A0A517W3M5"/>
<dbReference type="Pfam" id="PF00924">
    <property type="entry name" value="MS_channel_2nd"/>
    <property type="match status" value="1"/>
</dbReference>
<dbReference type="InterPro" id="IPR006685">
    <property type="entry name" value="MscS_channel_2nd"/>
</dbReference>
<dbReference type="InterPro" id="IPR010920">
    <property type="entry name" value="LSM_dom_sf"/>
</dbReference>
<protein>
    <submittedName>
        <fullName evidence="11">Small-conductance mechanosensitive channel</fullName>
    </submittedName>
</protein>
<accession>A0A517W3M5</accession>
<feature type="domain" description="Mechanosensitive ion channel MscS C-terminal" evidence="9">
    <location>
        <begin position="199"/>
        <end position="280"/>
    </location>
</feature>
<dbReference type="InterPro" id="IPR023408">
    <property type="entry name" value="MscS_beta-dom_sf"/>
</dbReference>
<dbReference type="Pfam" id="PF21088">
    <property type="entry name" value="MS_channel_1st"/>
    <property type="match status" value="1"/>
</dbReference>
<dbReference type="InterPro" id="IPR008910">
    <property type="entry name" value="MSC_TM_helix"/>
</dbReference>
<sequence length="299" mass="33047">MWSILFAQEKDVIAPVDTMTRVNNVWKQVNEFLTTQGLNLALNIFVALLIFFVGKWIAGLLTRFCSRLMRQAKVDETLARFLSNIINAILLVVVILAALSQLGINTTSLAAILAAAGFAVGMALQGTLGSFASGVMLILFKPFKFGDFIEAGGTSGVVEEIQIFSTHLRTVDNIAIVVPNAEITKGIIKNYSKKETRRIDLVIGCGYDDDLRAVKSFLEEVIRNEGRILSDPEPVVAVNELGDSSVNFVVRPWVKNADYWDTRWDLIEAIKLGFDERGFNIPYPTRDLHVYNEASAASS</sequence>
<dbReference type="Proteomes" id="UP000318704">
    <property type="component" value="Chromosome"/>
</dbReference>
<dbReference type="RefSeq" id="WP_144989734.1">
    <property type="nucleotide sequence ID" value="NZ_CP037920.1"/>
</dbReference>
<feature type="transmembrane region" description="Helical" evidence="7">
    <location>
        <begin position="40"/>
        <end position="61"/>
    </location>
</feature>
<dbReference type="PANTHER" id="PTHR30221:SF1">
    <property type="entry name" value="SMALL-CONDUCTANCE MECHANOSENSITIVE CHANNEL"/>
    <property type="match status" value="1"/>
</dbReference>
<dbReference type="SUPFAM" id="SSF82861">
    <property type="entry name" value="Mechanosensitive channel protein MscS (YggB), transmembrane region"/>
    <property type="match status" value="1"/>
</dbReference>